<organism evidence="6 7">
    <name type="scientific">Daphnia sinensis</name>
    <dbReference type="NCBI Taxonomy" id="1820382"/>
    <lineage>
        <taxon>Eukaryota</taxon>
        <taxon>Metazoa</taxon>
        <taxon>Ecdysozoa</taxon>
        <taxon>Arthropoda</taxon>
        <taxon>Crustacea</taxon>
        <taxon>Branchiopoda</taxon>
        <taxon>Diplostraca</taxon>
        <taxon>Cladocera</taxon>
        <taxon>Anomopoda</taxon>
        <taxon>Daphniidae</taxon>
        <taxon>Daphnia</taxon>
        <taxon>Daphnia similis group</taxon>
    </lineage>
</organism>
<comment type="caution">
    <text evidence="6">The sequence shown here is derived from an EMBL/GenBank/DDBJ whole genome shotgun (WGS) entry which is preliminary data.</text>
</comment>
<accession>A0AAD5KPA4</accession>
<dbReference type="Pfam" id="PF04500">
    <property type="entry name" value="FLYWCH"/>
    <property type="match status" value="1"/>
</dbReference>
<name>A0AAD5KPA4_9CRUS</name>
<evidence type="ECO:0000256" key="3">
    <source>
        <dbReference type="ARBA" id="ARBA00022833"/>
    </source>
</evidence>
<keyword evidence="3" id="KW-0862">Zinc</keyword>
<evidence type="ECO:0000256" key="2">
    <source>
        <dbReference type="ARBA" id="ARBA00022771"/>
    </source>
</evidence>
<proteinExistence type="predicted"/>
<dbReference type="GO" id="GO:0008270">
    <property type="term" value="F:zinc ion binding"/>
    <property type="evidence" value="ECO:0007669"/>
    <property type="project" value="UniProtKB-KW"/>
</dbReference>
<dbReference type="Proteomes" id="UP000820818">
    <property type="component" value="Linkage Group LG6"/>
</dbReference>
<feature type="region of interest" description="Disordered" evidence="4">
    <location>
        <begin position="475"/>
        <end position="503"/>
    </location>
</feature>
<gene>
    <name evidence="6" type="ORF">GHT06_016987</name>
</gene>
<feature type="region of interest" description="Disordered" evidence="4">
    <location>
        <begin position="433"/>
        <end position="452"/>
    </location>
</feature>
<keyword evidence="7" id="KW-1185">Reference proteome</keyword>
<dbReference type="PANTHER" id="PTHR47160:SF10">
    <property type="entry name" value="MULE TRANSPOSASE DOMAIN-CONTAINING PROTEIN"/>
    <property type="match status" value="1"/>
</dbReference>
<evidence type="ECO:0000313" key="7">
    <source>
        <dbReference type="Proteomes" id="UP000820818"/>
    </source>
</evidence>
<evidence type="ECO:0000313" key="6">
    <source>
        <dbReference type="EMBL" id="KAI9557179.1"/>
    </source>
</evidence>
<feature type="domain" description="FLYWCH-type" evidence="5">
    <location>
        <begin position="21"/>
        <end position="68"/>
    </location>
</feature>
<dbReference type="InterPro" id="IPR007588">
    <property type="entry name" value="Znf_FLYWCH"/>
</dbReference>
<evidence type="ECO:0000256" key="4">
    <source>
        <dbReference type="SAM" id="MobiDB-lite"/>
    </source>
</evidence>
<keyword evidence="1" id="KW-0479">Metal-binding</keyword>
<keyword evidence="2" id="KW-0863">Zinc-finger</keyword>
<evidence type="ECO:0000259" key="5">
    <source>
        <dbReference type="Pfam" id="PF04500"/>
    </source>
</evidence>
<dbReference type="Gene3D" id="2.20.25.240">
    <property type="match status" value="1"/>
</dbReference>
<evidence type="ECO:0000256" key="1">
    <source>
        <dbReference type="ARBA" id="ARBA00022723"/>
    </source>
</evidence>
<dbReference type="EMBL" id="WJBH02000006">
    <property type="protein sequence ID" value="KAI9557179.1"/>
    <property type="molecule type" value="Genomic_DNA"/>
</dbReference>
<dbReference type="AlphaFoldDB" id="A0AAD5KPA4"/>
<sequence>MERFRLISGARSDSNVVINSLDKFIFHRNGVVRGSTRYRCSRYLTRRCTASLICNEQGIFSPSGFHNHENDEVLIIKFEFMDWCRKQAANTNIPLHTIYMSALRRFPGRPPVQFVAIRSTVYRARQQNVPVNPSNAQHFADLINSNQRYRYVCHLGLAQNYRLNDQIKRLVKMAIAIALLHPNDALFSLNRCIAELRNYANEVNDAIDAETRVRVHQFVQYIRSFWMERIGPQRFCVNMDTNRTNNQMEANHRSFNDHVGNPHPNPWYFLDRLQEFGQEAEYRYLALRDGTPVRDRRRQEYTTRDREIRTLQTNLQNGRINIREFLMAAAYRFEPVEVVFPEHNAEELIRPLDEVRAAFEALLHVPQVVVEAPDAGVPADELVEIEVILGAENQMEIAAVVDPVAAVARGRGRGRPPEQIRDGNDQLAVVDPVADNRRERGRPRGRPARARQAVEGAVLEGAVIVDPGAVRNERRGAERGRRYTRHIAPVDPNLEAEDSTEEDGDNRVQRFFVAQQANFLNRRANVMARFHEQRQLRQLEVVQQLGELDEDLPLADVVQQQENLPQQYPDVNHDGQCPVSLFRMQNTILNCGHILCPVCHSPFNNHRPLHPNRVNVANNLLEPGNQQ</sequence>
<feature type="compositionally biased region" description="Acidic residues" evidence="4">
    <location>
        <begin position="494"/>
        <end position="503"/>
    </location>
</feature>
<feature type="compositionally biased region" description="Basic residues" evidence="4">
    <location>
        <begin position="439"/>
        <end position="449"/>
    </location>
</feature>
<dbReference type="PANTHER" id="PTHR47160">
    <property type="entry name" value="PUTATIVE-RELATED"/>
    <property type="match status" value="1"/>
</dbReference>
<reference evidence="6 7" key="1">
    <citation type="submission" date="2022-05" db="EMBL/GenBank/DDBJ databases">
        <title>A multi-omics perspective on studying reproductive biology in Daphnia sinensis.</title>
        <authorList>
            <person name="Jia J."/>
        </authorList>
    </citation>
    <scope>NUCLEOTIDE SEQUENCE [LARGE SCALE GENOMIC DNA]</scope>
    <source>
        <strain evidence="6 7">WSL</strain>
    </source>
</reference>
<protein>
    <recommendedName>
        <fullName evidence="5">FLYWCH-type domain-containing protein</fullName>
    </recommendedName>
</protein>